<accession>A0ABQ5G1N0</accession>
<dbReference type="Proteomes" id="UP001151760">
    <property type="component" value="Unassembled WGS sequence"/>
</dbReference>
<dbReference type="EMBL" id="BQNB010017995">
    <property type="protein sequence ID" value="GJT69519.1"/>
    <property type="molecule type" value="Genomic_DNA"/>
</dbReference>
<dbReference type="InterPro" id="IPR017853">
    <property type="entry name" value="GH"/>
</dbReference>
<dbReference type="PANTHER" id="PTHR10353:SF246">
    <property type="entry name" value="3-ALPHA-(S)-STRICTOSIDINE BETA-GLUCOSIDASE"/>
    <property type="match status" value="1"/>
</dbReference>
<keyword evidence="5" id="KW-1185">Reference proteome</keyword>
<dbReference type="PANTHER" id="PTHR10353">
    <property type="entry name" value="GLYCOSYL HYDROLASE"/>
    <property type="match status" value="1"/>
</dbReference>
<comment type="caution">
    <text evidence="4">The sequence shown here is derived from an EMBL/GenBank/DDBJ whole genome shotgun (WGS) entry which is preliminary data.</text>
</comment>
<evidence type="ECO:0000313" key="5">
    <source>
        <dbReference type="Proteomes" id="UP001151760"/>
    </source>
</evidence>
<proteinExistence type="inferred from homology"/>
<evidence type="ECO:0000256" key="2">
    <source>
        <dbReference type="ARBA" id="ARBA00022801"/>
    </source>
</evidence>
<sequence>MANTLIFPWNDHDIRREDFPSDFMFGVGTSAHQVEGAWNADGKGLSIWDCFSLRHPEKISEGANACVTVDNYSKMKLKYIVHLDQNT</sequence>
<organism evidence="4 5">
    <name type="scientific">Tanacetum coccineum</name>
    <dbReference type="NCBI Taxonomy" id="301880"/>
    <lineage>
        <taxon>Eukaryota</taxon>
        <taxon>Viridiplantae</taxon>
        <taxon>Streptophyta</taxon>
        <taxon>Embryophyta</taxon>
        <taxon>Tracheophyta</taxon>
        <taxon>Spermatophyta</taxon>
        <taxon>Magnoliopsida</taxon>
        <taxon>eudicotyledons</taxon>
        <taxon>Gunneridae</taxon>
        <taxon>Pentapetalae</taxon>
        <taxon>asterids</taxon>
        <taxon>campanulids</taxon>
        <taxon>Asterales</taxon>
        <taxon>Asteraceae</taxon>
        <taxon>Asteroideae</taxon>
        <taxon>Anthemideae</taxon>
        <taxon>Anthemidinae</taxon>
        <taxon>Tanacetum</taxon>
    </lineage>
</organism>
<evidence type="ECO:0000256" key="1">
    <source>
        <dbReference type="ARBA" id="ARBA00010838"/>
    </source>
</evidence>
<dbReference type="Gene3D" id="3.20.20.80">
    <property type="entry name" value="Glycosidases"/>
    <property type="match status" value="1"/>
</dbReference>
<dbReference type="SUPFAM" id="SSF51445">
    <property type="entry name" value="(Trans)glycosidases"/>
    <property type="match status" value="1"/>
</dbReference>
<reference evidence="4" key="2">
    <citation type="submission" date="2022-01" db="EMBL/GenBank/DDBJ databases">
        <authorList>
            <person name="Yamashiro T."/>
            <person name="Shiraishi A."/>
            <person name="Satake H."/>
            <person name="Nakayama K."/>
        </authorList>
    </citation>
    <scope>NUCLEOTIDE SEQUENCE</scope>
</reference>
<evidence type="ECO:0000313" key="4">
    <source>
        <dbReference type="EMBL" id="GJT69519.1"/>
    </source>
</evidence>
<dbReference type="InterPro" id="IPR001360">
    <property type="entry name" value="Glyco_hydro_1"/>
</dbReference>
<gene>
    <name evidence="4" type="ORF">Tco_1028805</name>
</gene>
<dbReference type="InterPro" id="IPR033132">
    <property type="entry name" value="GH_1_N_CS"/>
</dbReference>
<reference evidence="4" key="1">
    <citation type="journal article" date="2022" name="Int. J. Mol. Sci.">
        <title>Draft Genome of Tanacetum Coccineum: Genomic Comparison of Closely Related Tanacetum-Family Plants.</title>
        <authorList>
            <person name="Yamashiro T."/>
            <person name="Shiraishi A."/>
            <person name="Nakayama K."/>
            <person name="Satake H."/>
        </authorList>
    </citation>
    <scope>NUCLEOTIDE SEQUENCE</scope>
</reference>
<dbReference type="Pfam" id="PF00232">
    <property type="entry name" value="Glyco_hydro_1"/>
    <property type="match status" value="1"/>
</dbReference>
<evidence type="ECO:0000256" key="3">
    <source>
        <dbReference type="RuleBase" id="RU003690"/>
    </source>
</evidence>
<protein>
    <submittedName>
        <fullName evidence="4">Beta-glucosidase 24-like protein</fullName>
    </submittedName>
</protein>
<dbReference type="PROSITE" id="PS00653">
    <property type="entry name" value="GLYCOSYL_HYDROL_F1_2"/>
    <property type="match status" value="1"/>
</dbReference>
<comment type="similarity">
    <text evidence="1 3">Belongs to the glycosyl hydrolase 1 family.</text>
</comment>
<name>A0ABQ5G1N0_9ASTR</name>
<keyword evidence="2" id="KW-0378">Hydrolase</keyword>